<dbReference type="InterPro" id="IPR037923">
    <property type="entry name" value="HTH-like"/>
</dbReference>
<dbReference type="InterPro" id="IPR018062">
    <property type="entry name" value="HTH_AraC-typ_CS"/>
</dbReference>
<dbReference type="PROSITE" id="PS01124">
    <property type="entry name" value="HTH_ARAC_FAMILY_2"/>
    <property type="match status" value="1"/>
</dbReference>
<keyword evidence="3" id="KW-0805">Transcription regulation</keyword>
<dbReference type="PANTHER" id="PTHR43280:SF34">
    <property type="entry name" value="ARAC-FAMILY TRANSCRIPTIONAL REGULATOR"/>
    <property type="match status" value="1"/>
</dbReference>
<dbReference type="InterPro" id="IPR014710">
    <property type="entry name" value="RmlC-like_jellyroll"/>
</dbReference>
<evidence type="ECO:0000256" key="6">
    <source>
        <dbReference type="ARBA" id="ARBA00023295"/>
    </source>
</evidence>
<dbReference type="SMART" id="SM00342">
    <property type="entry name" value="HTH_ARAC"/>
    <property type="match status" value="1"/>
</dbReference>
<dbReference type="GO" id="GO:0003700">
    <property type="term" value="F:DNA-binding transcription factor activity"/>
    <property type="evidence" value="ECO:0007669"/>
    <property type="project" value="InterPro"/>
</dbReference>
<dbReference type="PANTHER" id="PTHR43280">
    <property type="entry name" value="ARAC-FAMILY TRANSCRIPTIONAL REGULATOR"/>
    <property type="match status" value="1"/>
</dbReference>
<dbReference type="PROSITE" id="PS00041">
    <property type="entry name" value="HTH_ARAC_FAMILY_1"/>
    <property type="match status" value="1"/>
</dbReference>
<gene>
    <name evidence="8" type="ORF">HNP82_003235</name>
</gene>
<reference evidence="8 9" key="1">
    <citation type="submission" date="2020-08" db="EMBL/GenBank/DDBJ databases">
        <title>Genomic Encyclopedia of Type Strains, Phase IV (KMG-IV): sequencing the most valuable type-strain genomes for metagenomic binning, comparative biology and taxonomic classification.</title>
        <authorList>
            <person name="Goeker M."/>
        </authorList>
    </citation>
    <scope>NUCLEOTIDE SEQUENCE [LARGE SCALE GENOMIC DNA]</scope>
    <source>
        <strain evidence="8 9">DSM 106146</strain>
    </source>
</reference>
<dbReference type="InterPro" id="IPR013096">
    <property type="entry name" value="Cupin_2"/>
</dbReference>
<dbReference type="GO" id="GO:0043565">
    <property type="term" value="F:sequence-specific DNA binding"/>
    <property type="evidence" value="ECO:0007669"/>
    <property type="project" value="InterPro"/>
</dbReference>
<dbReference type="InterPro" id="IPR018060">
    <property type="entry name" value="HTH_AraC"/>
</dbReference>
<dbReference type="GO" id="GO:0016798">
    <property type="term" value="F:hydrolase activity, acting on glycosyl bonds"/>
    <property type="evidence" value="ECO:0007669"/>
    <property type="project" value="UniProtKB-KW"/>
</dbReference>
<evidence type="ECO:0000313" key="9">
    <source>
        <dbReference type="Proteomes" id="UP000543642"/>
    </source>
</evidence>
<dbReference type="SUPFAM" id="SSF51011">
    <property type="entry name" value="Glycosyl hydrolase domain"/>
    <property type="match status" value="1"/>
</dbReference>
<dbReference type="SUPFAM" id="SSF51445">
    <property type="entry name" value="(Trans)glycosidases"/>
    <property type="match status" value="1"/>
</dbReference>
<sequence>MDIHHKQEFEICFKKGMAEREHMHQNVELIYVMEGCIRVYVLGKCFDLKSDDTIVINSNHRHSWAELEPSHLCVIHFDYSMLLDNMDKKLIFFYCNSAVENSDYYDGIRSIMEDLLSECAVNTDMMTFQKKSILYRLTHYLTSYFMSDSVSGSDSEKDFRIEKMIQYINANYNRPIPLSELAALLHMAPTSFSRFFKKSVGLFFVEYINNVRLHFAMEDVLYTDHSVVWIASTHGFTNASAFCRRFKALYGMPPLAFRKKKSQIGELTQADENDQEFLKKYLRRNESGIWKSGRAQCVSFCVSVKNGSLWRIPWNKSICLGVASELESGRMQEQIAEAKKDLQFTCGRLLGLFDEKMNYRENHAAGISNYAHIDNVLDFLVSQKIHPVISLDNKPRSVMKGINTFVYEKKSEMIFKSLTECVGILDDFLEHIVHRYGMGEVQEWQFDCWWDEFCENTMGIPGDFPDIFSAIYKTVKRRIPGALVGGCGLSPAISKDKFFSLLQRWVLQEMTPDFISINLFPYSRVDVSKKLEGKRRHTADEFFVSEIRLCRNMLSSVGWENVPLYISEWNMSMSQRNLFNDTCGKAALMARLMGHIGDSVDFAAYLWLSDYTGIYTDTRKLLAGGMGLLTADGVPKPAYYAIKFMGLLGNVLIHREKYDIVTAVGEYEYRILCFNPKDLSYKYYTLEENVISRQEDIFENQDLLEINLTLEDVLDGEWNVKEYRMAPWRNSVFEAWQEMGSPDDLSPEDICYLKRVCLPSVKYSHIIAQKGKLVLQQSLRAQEIKLIRIYR</sequence>
<dbReference type="Pfam" id="PF12833">
    <property type="entry name" value="HTH_18"/>
    <property type="match status" value="1"/>
</dbReference>
<keyword evidence="6" id="KW-0326">Glycosidase</keyword>
<dbReference type="Gene3D" id="3.20.20.80">
    <property type="entry name" value="Glycosidases"/>
    <property type="match status" value="1"/>
</dbReference>
<keyword evidence="5" id="KW-0804">Transcription</keyword>
<dbReference type="Gene3D" id="1.10.10.60">
    <property type="entry name" value="Homeodomain-like"/>
    <property type="match status" value="2"/>
</dbReference>
<name>A0A7W8M6K6_9FIRM</name>
<feature type="domain" description="HTH araC/xylS-type" evidence="7">
    <location>
        <begin position="162"/>
        <end position="260"/>
    </location>
</feature>
<keyword evidence="4 8" id="KW-0238">DNA-binding</keyword>
<dbReference type="CDD" id="cd02209">
    <property type="entry name" value="cupin_XRE_C"/>
    <property type="match status" value="1"/>
</dbReference>
<evidence type="ECO:0000256" key="1">
    <source>
        <dbReference type="ARBA" id="ARBA00008875"/>
    </source>
</evidence>
<dbReference type="RefSeq" id="WP_183776339.1">
    <property type="nucleotide sequence ID" value="NZ_JACHFW010000019.1"/>
</dbReference>
<evidence type="ECO:0000259" key="7">
    <source>
        <dbReference type="PROSITE" id="PS01124"/>
    </source>
</evidence>
<evidence type="ECO:0000313" key="8">
    <source>
        <dbReference type="EMBL" id="MBB5266079.1"/>
    </source>
</evidence>
<protein>
    <submittedName>
        <fullName evidence="8">Beta-xylosidase/AraC-like DNA-binding protein</fullName>
    </submittedName>
</protein>
<dbReference type="Gene3D" id="2.60.40.1500">
    <property type="entry name" value="Glycosyl hydrolase domain, family 39"/>
    <property type="match status" value="1"/>
</dbReference>
<dbReference type="InterPro" id="IPR009057">
    <property type="entry name" value="Homeodomain-like_sf"/>
</dbReference>
<evidence type="ECO:0000256" key="4">
    <source>
        <dbReference type="ARBA" id="ARBA00023125"/>
    </source>
</evidence>
<keyword evidence="2" id="KW-0378">Hydrolase</keyword>
<dbReference type="Proteomes" id="UP000543642">
    <property type="component" value="Unassembled WGS sequence"/>
</dbReference>
<accession>A0A7W8M6K6</accession>
<evidence type="ECO:0000256" key="3">
    <source>
        <dbReference type="ARBA" id="ARBA00023015"/>
    </source>
</evidence>
<proteinExistence type="inferred from homology"/>
<comment type="caution">
    <text evidence="8">The sequence shown here is derived from an EMBL/GenBank/DDBJ whole genome shotgun (WGS) entry which is preliminary data.</text>
</comment>
<dbReference type="Pfam" id="PF01229">
    <property type="entry name" value="Glyco_hydro_39"/>
    <property type="match status" value="1"/>
</dbReference>
<dbReference type="SUPFAM" id="SSF46689">
    <property type="entry name" value="Homeodomain-like"/>
    <property type="match status" value="2"/>
</dbReference>
<evidence type="ECO:0000256" key="2">
    <source>
        <dbReference type="ARBA" id="ARBA00022801"/>
    </source>
</evidence>
<dbReference type="Pfam" id="PF07883">
    <property type="entry name" value="Cupin_2"/>
    <property type="match status" value="1"/>
</dbReference>
<dbReference type="InterPro" id="IPR049166">
    <property type="entry name" value="GH39_cat"/>
</dbReference>
<dbReference type="SUPFAM" id="SSF51215">
    <property type="entry name" value="Regulatory protein AraC"/>
    <property type="match status" value="1"/>
</dbReference>
<evidence type="ECO:0000256" key="5">
    <source>
        <dbReference type="ARBA" id="ARBA00023163"/>
    </source>
</evidence>
<keyword evidence="9" id="KW-1185">Reference proteome</keyword>
<comment type="similarity">
    <text evidence="1">Belongs to the glycosyl hydrolase 39 family.</text>
</comment>
<dbReference type="AlphaFoldDB" id="A0A7W8M6K6"/>
<dbReference type="Gene3D" id="2.60.120.10">
    <property type="entry name" value="Jelly Rolls"/>
    <property type="match status" value="1"/>
</dbReference>
<dbReference type="InterPro" id="IPR017853">
    <property type="entry name" value="GH"/>
</dbReference>
<organism evidence="8 9">
    <name type="scientific">Catenibacillus scindens</name>
    <dbReference type="NCBI Taxonomy" id="673271"/>
    <lineage>
        <taxon>Bacteria</taxon>
        <taxon>Bacillati</taxon>
        <taxon>Bacillota</taxon>
        <taxon>Clostridia</taxon>
        <taxon>Lachnospirales</taxon>
        <taxon>Lachnospiraceae</taxon>
        <taxon>Catenibacillus</taxon>
    </lineage>
</organism>
<dbReference type="EMBL" id="JACHFW010000019">
    <property type="protein sequence ID" value="MBB5266079.1"/>
    <property type="molecule type" value="Genomic_DNA"/>
</dbReference>